<name>M0IBA9_9EURY</name>
<evidence type="ECO:0000313" key="2">
    <source>
        <dbReference type="Proteomes" id="UP000011550"/>
    </source>
</evidence>
<keyword evidence="1" id="KW-0255">Endonuclease</keyword>
<gene>
    <name evidence="1" type="ORF">C440_10633</name>
</gene>
<organism evidence="1 2">
    <name type="scientific">Haloferax mucosum ATCC BAA-1512</name>
    <dbReference type="NCBI Taxonomy" id="662479"/>
    <lineage>
        <taxon>Archaea</taxon>
        <taxon>Methanobacteriati</taxon>
        <taxon>Methanobacteriota</taxon>
        <taxon>Stenosarchaea group</taxon>
        <taxon>Halobacteria</taxon>
        <taxon>Halobacteriales</taxon>
        <taxon>Haloferacaceae</taxon>
        <taxon>Haloferax</taxon>
    </lineage>
</organism>
<dbReference type="Pfam" id="PF09566">
    <property type="entry name" value="RE_SacI"/>
    <property type="match status" value="1"/>
</dbReference>
<proteinExistence type="predicted"/>
<keyword evidence="1" id="KW-0540">Nuclease</keyword>
<comment type="caution">
    <text evidence="1">The sequence shown here is derived from an EMBL/GenBank/DDBJ whole genome shotgun (WGS) entry which is preliminary data.</text>
</comment>
<dbReference type="GO" id="GO:0004519">
    <property type="term" value="F:endonuclease activity"/>
    <property type="evidence" value="ECO:0007669"/>
    <property type="project" value="UniProtKB-KW"/>
</dbReference>
<accession>M0IBA9</accession>
<sequence length="219" mass="24577">MQEQVEKRELDPTDILRQTLQAVSELESKTVEFESPSAAPYDVIALNIREYLRDSGNGERLPAVVAGIMQTYYEHAGEGDWRVDCEHANVSDEFSKAAGDVEIFCDGELHKAMEIKDKPATQSSVQHSIEKGRRNKLGEYLYVLGSGFKPGEEGDARQEAEDAPIELIFITPDELISTLKLVDDVERVFFLEAVGEFLNDMRANQSNKNAFTEMVESIK</sequence>
<keyword evidence="2" id="KW-1185">Reference proteome</keyword>
<dbReference type="InterPro" id="IPR019066">
    <property type="entry name" value="Restrct_endonuc_II_SacI"/>
</dbReference>
<dbReference type="AlphaFoldDB" id="M0IBA9"/>
<protein>
    <submittedName>
        <fullName evidence="1">Restriction endonuclease, type II, SacI</fullName>
    </submittedName>
</protein>
<dbReference type="PATRIC" id="fig|662479.7.peg.2155"/>
<dbReference type="Proteomes" id="UP000011550">
    <property type="component" value="Unassembled WGS sequence"/>
</dbReference>
<keyword evidence="1" id="KW-0378">Hydrolase</keyword>
<reference evidence="1 2" key="1">
    <citation type="journal article" date="2014" name="PLoS Genet.">
        <title>Phylogenetically driven sequencing of extremely halophilic archaea reveals strategies for static and dynamic osmo-response.</title>
        <authorList>
            <person name="Becker E.A."/>
            <person name="Seitzer P.M."/>
            <person name="Tritt A."/>
            <person name="Larsen D."/>
            <person name="Krusor M."/>
            <person name="Yao A.I."/>
            <person name="Wu D."/>
            <person name="Madern D."/>
            <person name="Eisen J.A."/>
            <person name="Darling A.E."/>
            <person name="Facciotti M.T."/>
        </authorList>
    </citation>
    <scope>NUCLEOTIDE SEQUENCE [LARGE SCALE GENOMIC DNA]</scope>
    <source>
        <strain evidence="1 2">ATCC BAA-1512</strain>
    </source>
</reference>
<evidence type="ECO:0000313" key="1">
    <source>
        <dbReference type="EMBL" id="ELZ94070.1"/>
    </source>
</evidence>
<dbReference type="EMBL" id="AOLN01000013">
    <property type="protein sequence ID" value="ELZ94070.1"/>
    <property type="molecule type" value="Genomic_DNA"/>
</dbReference>